<feature type="region of interest" description="Disordered" evidence="1">
    <location>
        <begin position="1"/>
        <end position="66"/>
    </location>
</feature>
<evidence type="ECO:0000313" key="2">
    <source>
        <dbReference type="EMBL" id="SPO43383.1"/>
    </source>
</evidence>
<name>A0A5C3FG59_PSEA2</name>
<feature type="compositionally biased region" description="Pro residues" evidence="1">
    <location>
        <begin position="25"/>
        <end position="34"/>
    </location>
</feature>
<sequence length="66" mass="7099">MHLGLSWRPTPNAFPITSAAHPKHQPNPPPPPAQPASLSPSTKSINPRSSLCTLSHVPPARRDGHR</sequence>
<reference evidence="2" key="1">
    <citation type="submission" date="2018-03" db="EMBL/GenBank/DDBJ databases">
        <authorList>
            <person name="Guldener U."/>
        </authorList>
    </citation>
    <scope>NUCLEOTIDE SEQUENCE [LARGE SCALE GENOMIC DNA]</scope>
    <source>
        <strain evidence="2">ATCC34888</strain>
    </source>
</reference>
<gene>
    <name evidence="2" type="ORF">PSANT_01067</name>
</gene>
<evidence type="ECO:0000256" key="1">
    <source>
        <dbReference type="SAM" id="MobiDB-lite"/>
    </source>
</evidence>
<dbReference type="AlphaFoldDB" id="A0A5C3FG59"/>
<dbReference type="EMBL" id="OOIQ01000002">
    <property type="protein sequence ID" value="SPO43383.1"/>
    <property type="molecule type" value="Genomic_DNA"/>
</dbReference>
<comment type="caution">
    <text evidence="2">The sequence shown here is derived from an EMBL/GenBank/DDBJ whole genome shotgun (WGS) entry which is preliminary data.</text>
</comment>
<proteinExistence type="predicted"/>
<accession>A0A5C3FG59</accession>
<evidence type="ECO:0000313" key="3">
    <source>
        <dbReference type="Proteomes" id="UP000325008"/>
    </source>
</evidence>
<feature type="compositionally biased region" description="Polar residues" evidence="1">
    <location>
        <begin position="37"/>
        <end position="53"/>
    </location>
</feature>
<organism evidence="2 3">
    <name type="scientific">Pseudozyma antarctica</name>
    <name type="common">Yeast</name>
    <name type="synonym">Candida antarctica</name>
    <dbReference type="NCBI Taxonomy" id="84753"/>
    <lineage>
        <taxon>Eukaryota</taxon>
        <taxon>Fungi</taxon>
        <taxon>Dikarya</taxon>
        <taxon>Basidiomycota</taxon>
        <taxon>Ustilaginomycotina</taxon>
        <taxon>Ustilaginomycetes</taxon>
        <taxon>Ustilaginales</taxon>
        <taxon>Ustilaginaceae</taxon>
        <taxon>Moesziomyces</taxon>
    </lineage>
</organism>
<protein>
    <submittedName>
        <fullName evidence="2">Uncharacterized protein</fullName>
    </submittedName>
</protein>
<keyword evidence="3" id="KW-1185">Reference proteome</keyword>
<dbReference type="Proteomes" id="UP000325008">
    <property type="component" value="Unassembled WGS sequence"/>
</dbReference>